<dbReference type="Proteomes" id="UP000830454">
    <property type="component" value="Chromosome"/>
</dbReference>
<evidence type="ECO:0000313" key="2">
    <source>
        <dbReference type="EMBL" id="UOX33003.1"/>
    </source>
</evidence>
<evidence type="ECO:0000313" key="3">
    <source>
        <dbReference type="Proteomes" id="UP000830454"/>
    </source>
</evidence>
<sequence>MNTTDLQFSIPTKNEVSKNNQVIFNNLEKGLGFVPNLYAYFAKNDTALADYLALQNRKSTLKAKEREIINLITSQINGCRYCQSAHTALGKLNGFTDDQIIEIRQGNIPFDSKLNALVTFTKAVVENKGNVSNEIKNTFFEAGYTESNLIDVVIIVGDKIISNYIHNLTGFAIDFPLAPEVK</sequence>
<dbReference type="Pfam" id="PF02627">
    <property type="entry name" value="CMD"/>
    <property type="match status" value="1"/>
</dbReference>
<dbReference type="Gene3D" id="1.20.1290.10">
    <property type="entry name" value="AhpD-like"/>
    <property type="match status" value="1"/>
</dbReference>
<dbReference type="InterPro" id="IPR029032">
    <property type="entry name" value="AhpD-like"/>
</dbReference>
<reference evidence="2" key="2">
    <citation type="submission" date="2022-04" db="EMBL/GenBank/DDBJ databases">
        <title>Complete Genome Sequence of Flavobacterium sediminilitoris YSM-43, Isolated from a Tidal Sediment.</title>
        <authorList>
            <person name="Lee P.A."/>
        </authorList>
    </citation>
    <scope>NUCLEOTIDE SEQUENCE</scope>
    <source>
        <strain evidence="2">YSM-43</strain>
    </source>
</reference>
<evidence type="ECO:0000259" key="1">
    <source>
        <dbReference type="Pfam" id="PF02627"/>
    </source>
</evidence>
<gene>
    <name evidence="2" type="ORF">LXD69_13265</name>
</gene>
<dbReference type="PANTHER" id="PTHR35446">
    <property type="entry name" value="SI:CH211-175M2.5"/>
    <property type="match status" value="1"/>
</dbReference>
<dbReference type="InterPro" id="IPR004675">
    <property type="entry name" value="AhpD_core"/>
</dbReference>
<protein>
    <submittedName>
        <fullName evidence="2">Carboxymuconolactone decarboxylase family protein</fullName>
    </submittedName>
</protein>
<organism evidence="2 3">
    <name type="scientific">Flavobacterium sediminilitoris</name>
    <dbReference type="NCBI Taxonomy" id="2024526"/>
    <lineage>
        <taxon>Bacteria</taxon>
        <taxon>Pseudomonadati</taxon>
        <taxon>Bacteroidota</taxon>
        <taxon>Flavobacteriia</taxon>
        <taxon>Flavobacteriales</taxon>
        <taxon>Flavobacteriaceae</taxon>
        <taxon>Flavobacterium</taxon>
    </lineage>
</organism>
<dbReference type="RefSeq" id="WP_246915761.1">
    <property type="nucleotide sequence ID" value="NZ_CP090145.1"/>
</dbReference>
<dbReference type="PANTHER" id="PTHR35446:SF3">
    <property type="entry name" value="CMD DOMAIN-CONTAINING PROTEIN"/>
    <property type="match status" value="1"/>
</dbReference>
<keyword evidence="3" id="KW-1185">Reference proteome</keyword>
<name>A0ABY4HJZ4_9FLAO</name>
<accession>A0ABY4HJZ4</accession>
<proteinExistence type="predicted"/>
<dbReference type="InterPro" id="IPR003779">
    <property type="entry name" value="CMD-like"/>
</dbReference>
<dbReference type="NCBIfam" id="TIGR00778">
    <property type="entry name" value="ahpD_dom"/>
    <property type="match status" value="1"/>
</dbReference>
<dbReference type="SUPFAM" id="SSF69118">
    <property type="entry name" value="AhpD-like"/>
    <property type="match status" value="1"/>
</dbReference>
<reference evidence="2" key="1">
    <citation type="submission" date="2021-12" db="EMBL/GenBank/DDBJ databases">
        <authorList>
            <person name="Cha I.-T."/>
            <person name="Lee K.-E."/>
            <person name="Park S.-J."/>
        </authorList>
    </citation>
    <scope>NUCLEOTIDE SEQUENCE</scope>
    <source>
        <strain evidence="2">YSM-43</strain>
    </source>
</reference>
<dbReference type="EMBL" id="CP090145">
    <property type="protein sequence ID" value="UOX33003.1"/>
    <property type="molecule type" value="Genomic_DNA"/>
</dbReference>
<feature type="domain" description="Carboxymuconolactone decarboxylase-like" evidence="1">
    <location>
        <begin position="48"/>
        <end position="105"/>
    </location>
</feature>